<evidence type="ECO:0000256" key="11">
    <source>
        <dbReference type="ARBA" id="ARBA00022917"/>
    </source>
</evidence>
<comment type="subcellular location">
    <subcellularLocation>
        <location evidence="2">Cytoplasm</location>
    </subcellularLocation>
</comment>
<evidence type="ECO:0000256" key="4">
    <source>
        <dbReference type="ARBA" id="ARBA00012814"/>
    </source>
</evidence>
<evidence type="ECO:0000256" key="6">
    <source>
        <dbReference type="ARBA" id="ARBA00022598"/>
    </source>
</evidence>
<evidence type="ECO:0000256" key="2">
    <source>
        <dbReference type="ARBA" id="ARBA00004496"/>
    </source>
</evidence>
<dbReference type="FunFam" id="3.50.40.10:FF:000003">
    <property type="entry name" value="Phenylalanine--tRNA ligase beta subunit"/>
    <property type="match status" value="1"/>
</dbReference>
<dbReference type="Pfam" id="PF17759">
    <property type="entry name" value="tRNA_synthFbeta"/>
    <property type="match status" value="1"/>
</dbReference>
<proteinExistence type="inferred from homology"/>
<dbReference type="InterPro" id="IPR020825">
    <property type="entry name" value="Phe-tRNA_synthase-like_B3/B4"/>
</dbReference>
<dbReference type="SUPFAM" id="SSF55681">
    <property type="entry name" value="Class II aaRS and biotin synthetases"/>
    <property type="match status" value="1"/>
</dbReference>
<dbReference type="InterPro" id="IPR041616">
    <property type="entry name" value="PheRS_beta_core"/>
</dbReference>
<sequence length="548" mass="61387">MPVIELNINRIKKLVTGKTTRKQIIETLPFLGLDIEHEDGDKIRIEYSPNRPDYSTEFGISLGLQGLLRIKKGIQKINIKKKGKSIIKVDSSVTKIRPYVTGILAKNGTLDSDDIQQLMWMQEDLHDGIGRKRKKSSIGLHDADKISFPLTYTTTSREHKFVPLNNNTEQTIDEILSNTEQGQNYEWVIENAKNVPIIIDSEKNTISFPPIINSALTTVTPKTKNILVEVTGIDKDSVEDALSIVISTLQMAGFEFEELKISGNKNSTPQLKSRHIDYDTKFTSEILGIEMSPSNMITSLKKCRLDATIAGKKIKCIIPRYRFDIFGSMDLVEEIALGYGIENLEPKLSPSITIGEKNDVTVKTNIIAKTAVGLGLLEVLNSSLTSKKILYELTKRNSSEMISVLDSKSQEHTILRDSLLSGLLENLSKNIHESYPQKLFETGVVFSKGKPIHESINLAVIIAHKDTNFSEIKSILQSILRTQFKIDCKTKTSSNNQALFVKGRNADIYINNEKIGHIGEIHTEILDNFRIRTSVVGFEINLSGLIFD</sequence>
<dbReference type="Gene3D" id="3.50.40.10">
    <property type="entry name" value="Phenylalanyl-trna Synthetase, Chain B, domain 3"/>
    <property type="match status" value="1"/>
</dbReference>
<evidence type="ECO:0000256" key="1">
    <source>
        <dbReference type="ARBA" id="ARBA00001946"/>
    </source>
</evidence>
<dbReference type="CDD" id="cd00769">
    <property type="entry name" value="PheRS_beta_core"/>
    <property type="match status" value="1"/>
</dbReference>
<dbReference type="PANTHER" id="PTHR10947">
    <property type="entry name" value="PHENYLALANYL-TRNA SYNTHETASE BETA CHAIN AND LEUCINE-RICH REPEAT-CONTAINING PROTEIN 47"/>
    <property type="match status" value="1"/>
</dbReference>
<dbReference type="InterPro" id="IPR005146">
    <property type="entry name" value="B3/B4_tRNA-bd"/>
</dbReference>
<comment type="cofactor">
    <cofactor evidence="1">
        <name>Mg(2+)</name>
        <dbReference type="ChEBI" id="CHEBI:18420"/>
    </cofactor>
</comment>
<evidence type="ECO:0000259" key="13">
    <source>
        <dbReference type="PROSITE" id="PS51483"/>
    </source>
</evidence>
<dbReference type="SUPFAM" id="SSF56037">
    <property type="entry name" value="PheT/TilS domain"/>
    <property type="match status" value="1"/>
</dbReference>
<dbReference type="EC" id="6.1.1.20" evidence="4"/>
<dbReference type="SMART" id="SM00873">
    <property type="entry name" value="B3_4"/>
    <property type="match status" value="1"/>
</dbReference>
<organism evidence="14">
    <name type="scientific">uncultured marine thaumarchaeote KM3_37_D10</name>
    <dbReference type="NCBI Taxonomy" id="1456137"/>
    <lineage>
        <taxon>Archaea</taxon>
        <taxon>Nitrososphaerota</taxon>
        <taxon>environmental samples</taxon>
    </lineage>
</organism>
<dbReference type="GO" id="GO:0006432">
    <property type="term" value="P:phenylalanyl-tRNA aminoacylation"/>
    <property type="evidence" value="ECO:0007669"/>
    <property type="project" value="InterPro"/>
</dbReference>
<dbReference type="SUPFAM" id="SSF46955">
    <property type="entry name" value="Putative DNA-binding domain"/>
    <property type="match status" value="2"/>
</dbReference>
<dbReference type="AlphaFoldDB" id="A0A075H6C8"/>
<gene>
    <name evidence="14" type="primary">FARSB</name>
    <name evidence="14" type="synonym">pheT</name>
</gene>
<dbReference type="Pfam" id="PF03484">
    <property type="entry name" value="B5"/>
    <property type="match status" value="1"/>
</dbReference>
<evidence type="ECO:0000256" key="7">
    <source>
        <dbReference type="ARBA" id="ARBA00022723"/>
    </source>
</evidence>
<reference evidence="14" key="1">
    <citation type="journal article" date="2014" name="Genome Biol. Evol.">
        <title>Pangenome evidence for extensive interdomain horizontal transfer affecting lineage core and shell genes in uncultured planktonic thaumarchaeota and euryarchaeota.</title>
        <authorList>
            <person name="Deschamps P."/>
            <person name="Zivanovic Y."/>
            <person name="Moreira D."/>
            <person name="Rodriguez-Valera F."/>
            <person name="Lopez-Garcia P."/>
        </authorList>
    </citation>
    <scope>NUCLEOTIDE SEQUENCE</scope>
</reference>
<dbReference type="InterPro" id="IPR045864">
    <property type="entry name" value="aa-tRNA-synth_II/BPL/LPL"/>
</dbReference>
<keyword evidence="11" id="KW-0648">Protein biosynthesis</keyword>
<dbReference type="InterPro" id="IPR009061">
    <property type="entry name" value="DNA-bd_dom_put_sf"/>
</dbReference>
<accession>A0A075H6C8</accession>
<evidence type="ECO:0000313" key="14">
    <source>
        <dbReference type="EMBL" id="AIF09468.1"/>
    </source>
</evidence>
<dbReference type="InterPro" id="IPR005147">
    <property type="entry name" value="tRNA_synthase_B5-dom"/>
</dbReference>
<dbReference type="Gene3D" id="3.30.930.10">
    <property type="entry name" value="Bira Bifunctional Protein, Domain 2"/>
    <property type="match status" value="1"/>
</dbReference>
<evidence type="ECO:0000256" key="12">
    <source>
        <dbReference type="ARBA" id="ARBA00023146"/>
    </source>
</evidence>
<dbReference type="GO" id="GO:0005524">
    <property type="term" value="F:ATP binding"/>
    <property type="evidence" value="ECO:0007669"/>
    <property type="project" value="UniProtKB-KW"/>
</dbReference>
<dbReference type="NCBIfam" id="TIGR00471">
    <property type="entry name" value="pheT_arch"/>
    <property type="match status" value="1"/>
</dbReference>
<dbReference type="EMBL" id="KF900864">
    <property type="protein sequence ID" value="AIF09468.1"/>
    <property type="molecule type" value="Genomic_DNA"/>
</dbReference>
<evidence type="ECO:0000256" key="9">
    <source>
        <dbReference type="ARBA" id="ARBA00022840"/>
    </source>
</evidence>
<comment type="similarity">
    <text evidence="3">Belongs to the phenylalanyl-tRNA synthetase beta subunit family. Type 2 subfamily.</text>
</comment>
<evidence type="ECO:0000256" key="8">
    <source>
        <dbReference type="ARBA" id="ARBA00022741"/>
    </source>
</evidence>
<dbReference type="GO" id="GO:0004826">
    <property type="term" value="F:phenylalanine-tRNA ligase activity"/>
    <property type="evidence" value="ECO:0007669"/>
    <property type="project" value="UniProtKB-EC"/>
</dbReference>
<dbReference type="PANTHER" id="PTHR10947:SF0">
    <property type="entry name" value="PHENYLALANINE--TRNA LIGASE BETA SUBUNIT"/>
    <property type="match status" value="1"/>
</dbReference>
<keyword evidence="8" id="KW-0547">Nucleotide-binding</keyword>
<dbReference type="InterPro" id="IPR004531">
    <property type="entry name" value="Phe-tRNA-synth_IIc_bsu_arc_euk"/>
</dbReference>
<name>A0A075H6C8_9ARCH</name>
<protein>
    <recommendedName>
        <fullName evidence="4">phenylalanine--tRNA ligase</fullName>
        <ecNumber evidence="4">6.1.1.20</ecNumber>
    </recommendedName>
</protein>
<evidence type="ECO:0000256" key="3">
    <source>
        <dbReference type="ARBA" id="ARBA00007438"/>
    </source>
</evidence>
<evidence type="ECO:0000256" key="10">
    <source>
        <dbReference type="ARBA" id="ARBA00022842"/>
    </source>
</evidence>
<dbReference type="GO" id="GO:0000287">
    <property type="term" value="F:magnesium ion binding"/>
    <property type="evidence" value="ECO:0007669"/>
    <property type="project" value="InterPro"/>
</dbReference>
<keyword evidence="6 14" id="KW-0436">Ligase</keyword>
<keyword evidence="12 14" id="KW-0030">Aminoacyl-tRNA synthetase</keyword>
<keyword evidence="5" id="KW-0963">Cytoplasm</keyword>
<keyword evidence="9" id="KW-0067">ATP-binding</keyword>
<dbReference type="GO" id="GO:0003723">
    <property type="term" value="F:RNA binding"/>
    <property type="evidence" value="ECO:0007669"/>
    <property type="project" value="InterPro"/>
</dbReference>
<dbReference type="Gene3D" id="3.30.56.10">
    <property type="match status" value="2"/>
</dbReference>
<keyword evidence="7" id="KW-0479">Metal-binding</keyword>
<dbReference type="InterPro" id="IPR045060">
    <property type="entry name" value="Phe-tRNA-ligase_IIc_bsu"/>
</dbReference>
<dbReference type="SMART" id="SM00874">
    <property type="entry name" value="B5"/>
    <property type="match status" value="1"/>
</dbReference>
<dbReference type="GO" id="GO:0009328">
    <property type="term" value="C:phenylalanine-tRNA ligase complex"/>
    <property type="evidence" value="ECO:0007669"/>
    <property type="project" value="TreeGrafter"/>
</dbReference>
<keyword evidence="10" id="KW-0460">Magnesium</keyword>
<dbReference type="PROSITE" id="PS51483">
    <property type="entry name" value="B5"/>
    <property type="match status" value="1"/>
</dbReference>
<feature type="domain" description="B5" evidence="13">
    <location>
        <begin position="271"/>
        <end position="346"/>
    </location>
</feature>
<dbReference type="Pfam" id="PF03483">
    <property type="entry name" value="B3_4"/>
    <property type="match status" value="1"/>
</dbReference>
<evidence type="ECO:0000256" key="5">
    <source>
        <dbReference type="ARBA" id="ARBA00022490"/>
    </source>
</evidence>